<protein>
    <submittedName>
        <fullName evidence="1">Uncharacterized protein</fullName>
    </submittedName>
</protein>
<sequence>MEKKKQEEIGGLKIESGIPMPKRQAKGAYEKIVDIMNVDDSIFCKTYKELNRVRLGLINAGKPKEYKFRTGKVEGGFRIWRLK</sequence>
<accession>A0A0F9HNG1</accession>
<organism evidence="1">
    <name type="scientific">marine sediment metagenome</name>
    <dbReference type="NCBI Taxonomy" id="412755"/>
    <lineage>
        <taxon>unclassified sequences</taxon>
        <taxon>metagenomes</taxon>
        <taxon>ecological metagenomes</taxon>
    </lineage>
</organism>
<evidence type="ECO:0000313" key="1">
    <source>
        <dbReference type="EMBL" id="KKM16692.1"/>
    </source>
</evidence>
<reference evidence="1" key="1">
    <citation type="journal article" date="2015" name="Nature">
        <title>Complex archaea that bridge the gap between prokaryotes and eukaryotes.</title>
        <authorList>
            <person name="Spang A."/>
            <person name="Saw J.H."/>
            <person name="Jorgensen S.L."/>
            <person name="Zaremba-Niedzwiedzka K."/>
            <person name="Martijn J."/>
            <person name="Lind A.E."/>
            <person name="van Eijk R."/>
            <person name="Schleper C."/>
            <person name="Guy L."/>
            <person name="Ettema T.J."/>
        </authorList>
    </citation>
    <scope>NUCLEOTIDE SEQUENCE</scope>
</reference>
<gene>
    <name evidence="1" type="ORF">LCGC14_1683220</name>
</gene>
<name>A0A0F9HNG1_9ZZZZ</name>
<dbReference type="EMBL" id="LAZR01014619">
    <property type="protein sequence ID" value="KKM16692.1"/>
    <property type="molecule type" value="Genomic_DNA"/>
</dbReference>
<dbReference type="AlphaFoldDB" id="A0A0F9HNG1"/>
<proteinExistence type="predicted"/>
<comment type="caution">
    <text evidence="1">The sequence shown here is derived from an EMBL/GenBank/DDBJ whole genome shotgun (WGS) entry which is preliminary data.</text>
</comment>